<evidence type="ECO:0000313" key="7">
    <source>
        <dbReference type="EMBL" id="UQS82970.1"/>
    </source>
</evidence>
<dbReference type="Gene3D" id="3.50.50.100">
    <property type="match status" value="1"/>
</dbReference>
<dbReference type="PRINTS" id="PR00411">
    <property type="entry name" value="PNDRDTASEI"/>
</dbReference>
<dbReference type="Proteomes" id="UP000831947">
    <property type="component" value="Chromosome"/>
</dbReference>
<dbReference type="PANTHER" id="PTHR42913">
    <property type="entry name" value="APOPTOSIS-INDUCING FACTOR 1"/>
    <property type="match status" value="1"/>
</dbReference>
<dbReference type="PRINTS" id="PR00368">
    <property type="entry name" value="FADPNR"/>
</dbReference>
<dbReference type="InterPro" id="IPR023753">
    <property type="entry name" value="FAD/NAD-binding_dom"/>
</dbReference>
<keyword evidence="8" id="KW-1185">Reference proteome</keyword>
<protein>
    <submittedName>
        <fullName evidence="7">NAD(P)/FAD-dependent oxidoreductase</fullName>
    </submittedName>
</protein>
<keyword evidence="3" id="KW-0285">Flavoprotein</keyword>
<organism evidence="7 8">
    <name type="scientific">Bombilactobacillus thymidiniphilus</name>
    <dbReference type="NCBI Taxonomy" id="2923363"/>
    <lineage>
        <taxon>Bacteria</taxon>
        <taxon>Bacillati</taxon>
        <taxon>Bacillota</taxon>
        <taxon>Bacilli</taxon>
        <taxon>Lactobacillales</taxon>
        <taxon>Lactobacillaceae</taxon>
        <taxon>Bombilactobacillus</taxon>
    </lineage>
</organism>
<dbReference type="SUPFAM" id="SSF51905">
    <property type="entry name" value="FAD/NAD(P)-binding domain"/>
    <property type="match status" value="2"/>
</dbReference>
<dbReference type="Pfam" id="PF07992">
    <property type="entry name" value="Pyr_redox_2"/>
    <property type="match status" value="1"/>
</dbReference>
<dbReference type="EMBL" id="CP093365">
    <property type="protein sequence ID" value="UQS82970.1"/>
    <property type="molecule type" value="Genomic_DNA"/>
</dbReference>
<comment type="cofactor">
    <cofactor evidence="1">
        <name>FAD</name>
        <dbReference type="ChEBI" id="CHEBI:57692"/>
    </cofactor>
</comment>
<evidence type="ECO:0000313" key="8">
    <source>
        <dbReference type="Proteomes" id="UP000831947"/>
    </source>
</evidence>
<dbReference type="InterPro" id="IPR036188">
    <property type="entry name" value="FAD/NAD-bd_sf"/>
</dbReference>
<dbReference type="PANTHER" id="PTHR42913:SF3">
    <property type="entry name" value="64 KDA MITOCHONDRIAL NADH DEHYDROGENASE (EUROFUNG)"/>
    <property type="match status" value="1"/>
</dbReference>
<evidence type="ECO:0000256" key="4">
    <source>
        <dbReference type="ARBA" id="ARBA00022827"/>
    </source>
</evidence>
<dbReference type="InterPro" id="IPR051169">
    <property type="entry name" value="NADH-Q_oxidoreductase"/>
</dbReference>
<evidence type="ECO:0000256" key="1">
    <source>
        <dbReference type="ARBA" id="ARBA00001974"/>
    </source>
</evidence>
<evidence type="ECO:0000256" key="5">
    <source>
        <dbReference type="ARBA" id="ARBA00023002"/>
    </source>
</evidence>
<comment type="similarity">
    <text evidence="2">Belongs to the NADH dehydrogenase family.</text>
</comment>
<reference evidence="7 8" key="1">
    <citation type="journal article" date="2022" name="Int. J. Syst. Evol. Microbiol.">
        <title>Apilactobacillus apisilvae sp. nov., Nicolia spurrieriana gen. nov. sp. nov., Bombilactobacillus folatiphilus sp. nov. and Bombilactobacillus thymidiniphilus sp. nov., four new lactic acid bacterial isolates from stingless bees Tetragonula carbonaria and Austroplebeia australis.</title>
        <authorList>
            <person name="Oliphant S.A."/>
            <person name="Watson-Haigh N.S."/>
            <person name="Sumby K.M."/>
            <person name="Gardner J."/>
            <person name="Groom S."/>
            <person name="Jiranek V."/>
        </authorList>
    </citation>
    <scope>NUCLEOTIDE SEQUENCE [LARGE SCALE GENOMIC DNA]</scope>
    <source>
        <strain evidence="7 8">SG4_A1</strain>
    </source>
</reference>
<feature type="domain" description="FAD/NAD(P)-binding" evidence="6">
    <location>
        <begin position="3"/>
        <end position="306"/>
    </location>
</feature>
<proteinExistence type="inferred from homology"/>
<sequence>MAHIVILGAGYAGLGAARKLAKIAPAGTQIDLIDRNTKHVESIELYQVAAGTAKADEISFDIRSVLPDNVNFIQADVSKLDYENKTVEFSNHEPMTYDFVVVGLGFRSENFGMEGADQYSYKLQDIPTAEKIYEVINDNIRNYKQSQDPNDLNIVVCGAGFTGIELLGELIDTAKILKAKYDVPEINITSVEMAPQILPMFDADLAQYAVDFLSKNGIKIMTGAKIKKIEPNAVVYTKGDSDEEQRIYSNSIIWTVGVSGSDVIKESGFNARRNRVTVTDYLNVEDHPDIYVIGDDSASMDPKTDRPLPTTGQLALAQASVAAENIAADLENKPQQKFSYQSKGTIASLGPSHGIAEITKPHLKLKGSVASLAKRFSFEQVLFEVGGLKGLRKK</sequence>
<name>A0ABY4PB40_9LACO</name>
<dbReference type="RefSeq" id="WP_249512197.1">
    <property type="nucleotide sequence ID" value="NZ_CP093365.1"/>
</dbReference>
<gene>
    <name evidence="7" type="ORF">MOO47_04090</name>
</gene>
<evidence type="ECO:0000256" key="3">
    <source>
        <dbReference type="ARBA" id="ARBA00022630"/>
    </source>
</evidence>
<evidence type="ECO:0000256" key="2">
    <source>
        <dbReference type="ARBA" id="ARBA00005272"/>
    </source>
</evidence>
<keyword evidence="4" id="KW-0274">FAD</keyword>
<evidence type="ECO:0000259" key="6">
    <source>
        <dbReference type="Pfam" id="PF07992"/>
    </source>
</evidence>
<keyword evidence="5" id="KW-0560">Oxidoreductase</keyword>
<accession>A0ABY4PB40</accession>